<reference evidence="2" key="1">
    <citation type="journal article" date="2019" name="Int. J. Syst. Evol. Microbiol.">
        <title>The Global Catalogue of Microorganisms (GCM) 10K type strain sequencing project: providing services to taxonomists for standard genome sequencing and annotation.</title>
        <authorList>
            <consortium name="The Broad Institute Genomics Platform"/>
            <consortium name="The Broad Institute Genome Sequencing Center for Infectious Disease"/>
            <person name="Wu L."/>
            <person name="Ma J."/>
        </authorList>
    </citation>
    <scope>NUCLEOTIDE SEQUENCE [LARGE SCALE GENOMIC DNA]</scope>
    <source>
        <strain evidence="2">JCM 17460</strain>
    </source>
</reference>
<gene>
    <name evidence="1" type="ORF">GCM10022263_19380</name>
</gene>
<keyword evidence="2" id="KW-1185">Reference proteome</keyword>
<name>A0ABP6VDF0_9ACTN</name>
<organism evidence="1 2">
    <name type="scientific">Nocardioides daeguensis</name>
    <dbReference type="NCBI Taxonomy" id="908359"/>
    <lineage>
        <taxon>Bacteria</taxon>
        <taxon>Bacillati</taxon>
        <taxon>Actinomycetota</taxon>
        <taxon>Actinomycetes</taxon>
        <taxon>Propionibacteriales</taxon>
        <taxon>Nocardioidaceae</taxon>
        <taxon>Nocardioides</taxon>
    </lineage>
</organism>
<dbReference type="Proteomes" id="UP001500301">
    <property type="component" value="Unassembled WGS sequence"/>
</dbReference>
<comment type="caution">
    <text evidence="1">The sequence shown here is derived from an EMBL/GenBank/DDBJ whole genome shotgun (WGS) entry which is preliminary data.</text>
</comment>
<sequence>MEMLIAAAGTTWVAAAALFTFGLARAAAAERPFFAEGQRELHRVG</sequence>
<dbReference type="EMBL" id="BAABBB010000009">
    <property type="protein sequence ID" value="GAA3530914.1"/>
    <property type="molecule type" value="Genomic_DNA"/>
</dbReference>
<protein>
    <submittedName>
        <fullName evidence="1">Uncharacterized protein</fullName>
    </submittedName>
</protein>
<dbReference type="RefSeq" id="WP_218232949.1">
    <property type="nucleotide sequence ID" value="NZ_BAABBB010000009.1"/>
</dbReference>
<proteinExistence type="predicted"/>
<accession>A0ABP6VDF0</accession>
<evidence type="ECO:0000313" key="2">
    <source>
        <dbReference type="Proteomes" id="UP001500301"/>
    </source>
</evidence>
<evidence type="ECO:0000313" key="1">
    <source>
        <dbReference type="EMBL" id="GAA3530914.1"/>
    </source>
</evidence>